<dbReference type="Proteomes" id="UP001515480">
    <property type="component" value="Unassembled WGS sequence"/>
</dbReference>
<dbReference type="GO" id="GO:0006508">
    <property type="term" value="P:proteolysis"/>
    <property type="evidence" value="ECO:0007669"/>
    <property type="project" value="UniProtKB-KW"/>
</dbReference>
<comment type="caution">
    <text evidence="8">Lacks conserved residue(s) required for the propagation of feature annotation.</text>
</comment>
<dbReference type="InterPro" id="IPR001300">
    <property type="entry name" value="Peptidase_C2_calpain_cat"/>
</dbReference>
<dbReference type="EMBL" id="JBGBPQ010000003">
    <property type="protein sequence ID" value="KAL1526664.1"/>
    <property type="molecule type" value="Genomic_DNA"/>
</dbReference>
<keyword evidence="5" id="KW-0378">Hydrolase</keyword>
<protein>
    <recommendedName>
        <fullName evidence="9">Calpain catalytic domain-containing protein</fullName>
    </recommendedName>
</protein>
<sequence length="317" mass="34600">MKALPSASVLTKLSALQHLNLSHNELTSLPAALATLPSIQTLDVSHNCLVELPLNLATHQSLQLLAAHNPLRLELPLDTARRLEAEDTLFVDPAFPANEHSLFRSPDDPPAGHPAPETVRWLRPHELCQVAGVDAPRLFVDSSSSSDVVQGALGDCWLLSALAVVALHRDGLLTQIFAPSACVGLPAGSLTVQFYCEGRWERVTIDDRIPCDSSGYPLYAHCVEPNEMWVPLLEKAYAKLKGSYQALTSGFVDNALVELTGGAPQRFRFQRALGKDSALTESRSPEAPISSDIWGTLSLWMAEVNVHLKWKLALPWL</sequence>
<dbReference type="SMART" id="SM00369">
    <property type="entry name" value="LRR_TYP"/>
    <property type="match status" value="2"/>
</dbReference>
<dbReference type="PANTHER" id="PTHR10183:SF379">
    <property type="entry name" value="CALPAIN-5"/>
    <property type="match status" value="1"/>
</dbReference>
<dbReference type="PROSITE" id="PS51450">
    <property type="entry name" value="LRR"/>
    <property type="match status" value="1"/>
</dbReference>
<dbReference type="Pfam" id="PF00648">
    <property type="entry name" value="Peptidase_C2"/>
    <property type="match status" value="1"/>
</dbReference>
<dbReference type="InterPro" id="IPR001611">
    <property type="entry name" value="Leu-rich_rpt"/>
</dbReference>
<dbReference type="SMART" id="SM00230">
    <property type="entry name" value="CysPc"/>
    <property type="match status" value="1"/>
</dbReference>
<evidence type="ECO:0000256" key="4">
    <source>
        <dbReference type="ARBA" id="ARBA00022737"/>
    </source>
</evidence>
<evidence type="ECO:0000256" key="1">
    <source>
        <dbReference type="ARBA" id="ARBA00007623"/>
    </source>
</evidence>
<dbReference type="SUPFAM" id="SSF54001">
    <property type="entry name" value="Cysteine proteinases"/>
    <property type="match status" value="1"/>
</dbReference>
<dbReference type="PROSITE" id="PS50203">
    <property type="entry name" value="CALPAIN_CAT"/>
    <property type="match status" value="1"/>
</dbReference>
<keyword evidence="11" id="KW-1185">Reference proteome</keyword>
<dbReference type="SUPFAM" id="SSF52058">
    <property type="entry name" value="L domain-like"/>
    <property type="match status" value="1"/>
</dbReference>
<dbReference type="PANTHER" id="PTHR10183">
    <property type="entry name" value="CALPAIN"/>
    <property type="match status" value="1"/>
</dbReference>
<dbReference type="GO" id="GO:0004198">
    <property type="term" value="F:calcium-dependent cysteine-type endopeptidase activity"/>
    <property type="evidence" value="ECO:0007669"/>
    <property type="project" value="InterPro"/>
</dbReference>
<name>A0AB34JWK3_PRYPA</name>
<feature type="domain" description="Calpain catalytic" evidence="9">
    <location>
        <begin position="89"/>
        <end position="280"/>
    </location>
</feature>
<evidence type="ECO:0000256" key="6">
    <source>
        <dbReference type="ARBA" id="ARBA00022807"/>
    </source>
</evidence>
<dbReference type="SMART" id="SM00364">
    <property type="entry name" value="LRR_BAC"/>
    <property type="match status" value="2"/>
</dbReference>
<evidence type="ECO:0000259" key="9">
    <source>
        <dbReference type="PROSITE" id="PS50203"/>
    </source>
</evidence>
<dbReference type="PROSITE" id="PS00139">
    <property type="entry name" value="THIOL_PROTEASE_CYS"/>
    <property type="match status" value="1"/>
</dbReference>
<organism evidence="10 11">
    <name type="scientific">Prymnesium parvum</name>
    <name type="common">Toxic golden alga</name>
    <dbReference type="NCBI Taxonomy" id="97485"/>
    <lineage>
        <taxon>Eukaryota</taxon>
        <taxon>Haptista</taxon>
        <taxon>Haptophyta</taxon>
        <taxon>Prymnesiophyceae</taxon>
        <taxon>Prymnesiales</taxon>
        <taxon>Prymnesiaceae</taxon>
        <taxon>Prymnesium</taxon>
    </lineage>
</organism>
<keyword evidence="2" id="KW-0433">Leucine-rich repeat</keyword>
<evidence type="ECO:0000313" key="10">
    <source>
        <dbReference type="EMBL" id="KAL1526664.1"/>
    </source>
</evidence>
<dbReference type="Pfam" id="PF13855">
    <property type="entry name" value="LRR_8"/>
    <property type="match status" value="1"/>
</dbReference>
<evidence type="ECO:0000256" key="8">
    <source>
        <dbReference type="PROSITE-ProRule" id="PRU00239"/>
    </source>
</evidence>
<keyword evidence="4" id="KW-0677">Repeat</keyword>
<dbReference type="InterPro" id="IPR003591">
    <property type="entry name" value="Leu-rich_rpt_typical-subtyp"/>
</dbReference>
<keyword evidence="6" id="KW-0788">Thiol protease</keyword>
<feature type="active site" evidence="7">
    <location>
        <position position="156"/>
    </location>
</feature>
<reference evidence="10 11" key="1">
    <citation type="journal article" date="2024" name="Science">
        <title>Giant polyketide synthase enzymes in the biosynthesis of giant marine polyether toxins.</title>
        <authorList>
            <person name="Fallon T.R."/>
            <person name="Shende V.V."/>
            <person name="Wierzbicki I.H."/>
            <person name="Pendleton A.L."/>
            <person name="Watervoot N.F."/>
            <person name="Auber R.P."/>
            <person name="Gonzalez D.J."/>
            <person name="Wisecaver J.H."/>
            <person name="Moore B.S."/>
        </authorList>
    </citation>
    <scope>NUCLEOTIDE SEQUENCE [LARGE SCALE GENOMIC DNA]</scope>
    <source>
        <strain evidence="10 11">12B1</strain>
    </source>
</reference>
<evidence type="ECO:0000256" key="2">
    <source>
        <dbReference type="ARBA" id="ARBA00022614"/>
    </source>
</evidence>
<evidence type="ECO:0000256" key="7">
    <source>
        <dbReference type="PIRSR" id="PIRSR622684-1"/>
    </source>
</evidence>
<proteinExistence type="inferred from homology"/>
<dbReference type="AlphaFoldDB" id="A0AB34JWK3"/>
<evidence type="ECO:0000256" key="5">
    <source>
        <dbReference type="ARBA" id="ARBA00022801"/>
    </source>
</evidence>
<dbReference type="InterPro" id="IPR022684">
    <property type="entry name" value="Calpain_cysteine_protease"/>
</dbReference>
<dbReference type="PRINTS" id="PR00019">
    <property type="entry name" value="LEURICHRPT"/>
</dbReference>
<comment type="caution">
    <text evidence="10">The sequence shown here is derived from an EMBL/GenBank/DDBJ whole genome shotgun (WGS) entry which is preliminary data.</text>
</comment>
<evidence type="ECO:0000256" key="3">
    <source>
        <dbReference type="ARBA" id="ARBA00022670"/>
    </source>
</evidence>
<dbReference type="Gene3D" id="3.80.10.10">
    <property type="entry name" value="Ribonuclease Inhibitor"/>
    <property type="match status" value="1"/>
</dbReference>
<gene>
    <name evidence="10" type="ORF">AB1Y20_015368</name>
</gene>
<dbReference type="InterPro" id="IPR038765">
    <property type="entry name" value="Papain-like_cys_pep_sf"/>
</dbReference>
<dbReference type="PRINTS" id="PR00704">
    <property type="entry name" value="CALPAIN"/>
</dbReference>
<dbReference type="InterPro" id="IPR000169">
    <property type="entry name" value="Pept_cys_AS"/>
</dbReference>
<comment type="similarity">
    <text evidence="1">Belongs to the peptidase C2 family.</text>
</comment>
<keyword evidence="3" id="KW-0645">Protease</keyword>
<accession>A0AB34JWK3</accession>
<evidence type="ECO:0000313" key="11">
    <source>
        <dbReference type="Proteomes" id="UP001515480"/>
    </source>
</evidence>
<dbReference type="InterPro" id="IPR032675">
    <property type="entry name" value="LRR_dom_sf"/>
</dbReference>